<dbReference type="InterPro" id="IPR002241">
    <property type="entry name" value="Glyco_hydro_27"/>
</dbReference>
<keyword evidence="6 10" id="KW-1015">Disulfide bond</keyword>
<dbReference type="GeneID" id="106173465"/>
<dbReference type="PANTHER" id="PTHR11452:SF83">
    <property type="entry name" value="ALPHA-GALACTOSIDASE"/>
    <property type="match status" value="1"/>
</dbReference>
<dbReference type="InterPro" id="IPR013785">
    <property type="entry name" value="Aldolase_TIM"/>
</dbReference>
<evidence type="ECO:0000256" key="11">
    <source>
        <dbReference type="SAM" id="SignalP"/>
    </source>
</evidence>
<dbReference type="Pfam" id="PF17450">
    <property type="entry name" value="Melibiase_2_C"/>
    <property type="match status" value="1"/>
</dbReference>
<evidence type="ECO:0000256" key="3">
    <source>
        <dbReference type="ARBA" id="ARBA00011738"/>
    </source>
</evidence>
<evidence type="ECO:0000256" key="5">
    <source>
        <dbReference type="ARBA" id="ARBA00023098"/>
    </source>
</evidence>
<evidence type="ECO:0000256" key="8">
    <source>
        <dbReference type="ARBA" id="ARBA00023228"/>
    </source>
</evidence>
<protein>
    <recommendedName>
        <fullName evidence="10">Alpha-galactosidase</fullName>
        <ecNumber evidence="10">3.2.1.-</ecNumber>
    </recommendedName>
</protein>
<evidence type="ECO:0000256" key="4">
    <source>
        <dbReference type="ARBA" id="ARBA00022801"/>
    </source>
</evidence>
<comment type="subunit">
    <text evidence="3 10">Homodimer.</text>
</comment>
<dbReference type="KEGG" id="lak:106173465"/>
<dbReference type="SUPFAM" id="SSF51445">
    <property type="entry name" value="(Trans)glycosidases"/>
    <property type="match status" value="1"/>
</dbReference>
<evidence type="ECO:0000256" key="10">
    <source>
        <dbReference type="RuleBase" id="RU361168"/>
    </source>
</evidence>
<evidence type="ECO:0000256" key="1">
    <source>
        <dbReference type="ARBA" id="ARBA00004371"/>
    </source>
</evidence>
<dbReference type="OrthoDB" id="5795902at2759"/>
<keyword evidence="11" id="KW-0732">Signal</keyword>
<dbReference type="Gene3D" id="2.60.40.1180">
    <property type="entry name" value="Golgi alpha-mannosidase II"/>
    <property type="match status" value="1"/>
</dbReference>
<feature type="chain" id="PRO_5010273568" description="Alpha-galactosidase" evidence="11">
    <location>
        <begin position="22"/>
        <end position="408"/>
    </location>
</feature>
<dbReference type="GO" id="GO:0009311">
    <property type="term" value="P:oligosaccharide metabolic process"/>
    <property type="evidence" value="ECO:0007669"/>
    <property type="project" value="TreeGrafter"/>
</dbReference>
<dbReference type="Gene3D" id="3.20.20.70">
    <property type="entry name" value="Aldolase class I"/>
    <property type="match status" value="1"/>
</dbReference>
<evidence type="ECO:0000256" key="9">
    <source>
        <dbReference type="ARBA" id="ARBA00023295"/>
    </source>
</evidence>
<dbReference type="GO" id="GO:0016139">
    <property type="term" value="P:glycoside catabolic process"/>
    <property type="evidence" value="ECO:0007669"/>
    <property type="project" value="TreeGrafter"/>
</dbReference>
<dbReference type="Proteomes" id="UP000085678">
    <property type="component" value="Unplaced"/>
</dbReference>
<dbReference type="InterPro" id="IPR013780">
    <property type="entry name" value="Glyco_hydro_b"/>
</dbReference>
<dbReference type="PRINTS" id="PR00740">
    <property type="entry name" value="GLHYDRLASE27"/>
</dbReference>
<dbReference type="InterPro" id="IPR017853">
    <property type="entry name" value="GH"/>
</dbReference>
<keyword evidence="13" id="KW-1185">Reference proteome</keyword>
<evidence type="ECO:0000313" key="13">
    <source>
        <dbReference type="Proteomes" id="UP000085678"/>
    </source>
</evidence>
<dbReference type="InParanoid" id="A0A1S3JIV3"/>
<sequence>MHLYAATFLWISCLLPSQVDLLNNGLARTPPMGWLAWERFRCDIDCKDDPDNCISEKLFKTMGDLLVKEGYKDAGYEYVNIDDCWLTHSRNAKNQLVADPTRFPSGITNLSSYIHNLGLKLGIYEDFGTKTCAGYPGILFQMDTDAQMFADWGVDMLKLDGCNVPTELMPYGYPEMGRALNRTNRPIMYSCSWPAYLAGGPKLPDYQAIAQSCNLWRNYDDIQDSWDSLKGIIDFYGDDKGNFSMFAGPGAWNDPDMLIIGNYGLSYDQQRVQMAMWAIMASPLLMGNDLRHIAPESKAILQNKNVIAINQDPMGKMGKRVIKNNDIQVWTRPVMPTGSYAFTIVNYGVYGTPAKLNYKLSDMGISGAKSYLITEVFDGGKIGVHTTSDVVTYTVNPTGVFMGKAIPQ</sequence>
<dbReference type="Pfam" id="PF16499">
    <property type="entry name" value="Melibiase_2"/>
    <property type="match status" value="1"/>
</dbReference>
<keyword evidence="4 10" id="KW-0378">Hydrolase</keyword>
<name>A0A1S3JIV3_LINAN</name>
<proteinExistence type="inferred from homology"/>
<dbReference type="FunCoup" id="A0A1S3JIV3">
    <property type="interactions" value="1178"/>
</dbReference>
<dbReference type="PANTHER" id="PTHR11452">
    <property type="entry name" value="ALPHA-GALACTOSIDASE/ALPHA-N-ACETYLGALACTOSAMINIDASE"/>
    <property type="match status" value="1"/>
</dbReference>
<dbReference type="PROSITE" id="PS00512">
    <property type="entry name" value="ALPHA_GALACTOSIDASE"/>
    <property type="match status" value="1"/>
</dbReference>
<evidence type="ECO:0000313" key="14">
    <source>
        <dbReference type="RefSeq" id="XP_013410056.1"/>
    </source>
</evidence>
<comment type="subcellular location">
    <subcellularLocation>
        <location evidence="1">Lysosome</location>
    </subcellularLocation>
</comment>
<feature type="domain" description="Alpha galactosidase A C-terminal" evidence="12">
    <location>
        <begin position="315"/>
        <end position="399"/>
    </location>
</feature>
<dbReference type="FunFam" id="3.20.20.70:FF:000070">
    <property type="entry name" value="Alpha-galactosidase"/>
    <property type="match status" value="1"/>
</dbReference>
<organism evidence="13 14">
    <name type="scientific">Lingula anatina</name>
    <name type="common">Brachiopod</name>
    <name type="synonym">Lingula unguis</name>
    <dbReference type="NCBI Taxonomy" id="7574"/>
    <lineage>
        <taxon>Eukaryota</taxon>
        <taxon>Metazoa</taxon>
        <taxon>Spiralia</taxon>
        <taxon>Lophotrochozoa</taxon>
        <taxon>Brachiopoda</taxon>
        <taxon>Linguliformea</taxon>
        <taxon>Lingulata</taxon>
        <taxon>Lingulida</taxon>
        <taxon>Linguloidea</taxon>
        <taxon>Lingulidae</taxon>
        <taxon>Lingula</taxon>
    </lineage>
</organism>
<dbReference type="GO" id="GO:0004557">
    <property type="term" value="F:alpha-galactosidase activity"/>
    <property type="evidence" value="ECO:0007669"/>
    <property type="project" value="TreeGrafter"/>
</dbReference>
<dbReference type="InterPro" id="IPR035373">
    <property type="entry name" value="Melibiase/NAGA_C"/>
</dbReference>
<evidence type="ECO:0000256" key="2">
    <source>
        <dbReference type="ARBA" id="ARBA00009743"/>
    </source>
</evidence>
<dbReference type="GO" id="GO:0016020">
    <property type="term" value="C:membrane"/>
    <property type="evidence" value="ECO:0007669"/>
    <property type="project" value="GOC"/>
</dbReference>
<dbReference type="InterPro" id="IPR000111">
    <property type="entry name" value="Glyco_hydro_27/36_CS"/>
</dbReference>
<evidence type="ECO:0000256" key="6">
    <source>
        <dbReference type="ARBA" id="ARBA00023157"/>
    </source>
</evidence>
<dbReference type="SUPFAM" id="SSF51011">
    <property type="entry name" value="Glycosyl hydrolase domain"/>
    <property type="match status" value="1"/>
</dbReference>
<dbReference type="CDD" id="cd14792">
    <property type="entry name" value="GH27"/>
    <property type="match status" value="1"/>
</dbReference>
<dbReference type="OMA" id="WHDPDMI"/>
<evidence type="ECO:0000256" key="7">
    <source>
        <dbReference type="ARBA" id="ARBA00023180"/>
    </source>
</evidence>
<keyword evidence="7" id="KW-0325">Glycoprotein</keyword>
<keyword evidence="5" id="KW-0443">Lipid metabolism</keyword>
<keyword evidence="8" id="KW-0458">Lysosome</keyword>
<dbReference type="STRING" id="7574.A0A1S3JIV3"/>
<dbReference type="AlphaFoldDB" id="A0A1S3JIV3"/>
<dbReference type="GO" id="GO:0019377">
    <property type="term" value="P:glycolipid catabolic process"/>
    <property type="evidence" value="ECO:0007669"/>
    <property type="project" value="UniProtKB-ARBA"/>
</dbReference>
<dbReference type="GO" id="GO:0005764">
    <property type="term" value="C:lysosome"/>
    <property type="evidence" value="ECO:0007669"/>
    <property type="project" value="UniProtKB-SubCell"/>
</dbReference>
<keyword evidence="9 10" id="KW-0326">Glycosidase</keyword>
<reference evidence="14" key="1">
    <citation type="submission" date="2025-08" db="UniProtKB">
        <authorList>
            <consortium name="RefSeq"/>
        </authorList>
    </citation>
    <scope>IDENTIFICATION</scope>
    <source>
        <tissue evidence="14">Gonads</tissue>
    </source>
</reference>
<dbReference type="RefSeq" id="XP_013410056.1">
    <property type="nucleotide sequence ID" value="XM_013554602.1"/>
</dbReference>
<evidence type="ECO:0000259" key="12">
    <source>
        <dbReference type="Pfam" id="PF17450"/>
    </source>
</evidence>
<dbReference type="EC" id="3.2.1.-" evidence="10"/>
<accession>A0A1S3JIV3</accession>
<comment type="similarity">
    <text evidence="2 10">Belongs to the glycosyl hydrolase 27 family.</text>
</comment>
<gene>
    <name evidence="14" type="primary">LOC106173465</name>
</gene>
<feature type="signal peptide" evidence="11">
    <location>
        <begin position="1"/>
        <end position="21"/>
    </location>
</feature>